<proteinExistence type="predicted"/>
<keyword evidence="3" id="KW-1185">Reference proteome</keyword>
<reference evidence="2" key="2">
    <citation type="journal article" date="2023" name="IMA Fungus">
        <title>Comparative genomic study of the Penicillium genus elucidates a diverse pangenome and 15 lateral gene transfer events.</title>
        <authorList>
            <person name="Petersen C."/>
            <person name="Sorensen T."/>
            <person name="Nielsen M.R."/>
            <person name="Sondergaard T.E."/>
            <person name="Sorensen J.L."/>
            <person name="Fitzpatrick D.A."/>
            <person name="Frisvad J.C."/>
            <person name="Nielsen K.L."/>
        </authorList>
    </citation>
    <scope>NUCLEOTIDE SEQUENCE</scope>
    <source>
        <strain evidence="2">IBT 23319</strain>
    </source>
</reference>
<protein>
    <submittedName>
        <fullName evidence="2">Uncharacterized protein</fullName>
    </submittedName>
</protein>
<organism evidence="2 3">
    <name type="scientific">Penicillium citrinum</name>
    <dbReference type="NCBI Taxonomy" id="5077"/>
    <lineage>
        <taxon>Eukaryota</taxon>
        <taxon>Fungi</taxon>
        <taxon>Dikarya</taxon>
        <taxon>Ascomycota</taxon>
        <taxon>Pezizomycotina</taxon>
        <taxon>Eurotiomycetes</taxon>
        <taxon>Eurotiomycetidae</taxon>
        <taxon>Eurotiales</taxon>
        <taxon>Aspergillaceae</taxon>
        <taxon>Penicillium</taxon>
    </lineage>
</organism>
<accession>A0A9W9TQ55</accession>
<feature type="region of interest" description="Disordered" evidence="1">
    <location>
        <begin position="42"/>
        <end position="67"/>
    </location>
</feature>
<sequence>MTGSDVALLIRRRGPTWNGSVDLPSTLTTPKPLLTSVKLEARSTAHHSGEGVTPRKESRVTLGEQDERAVDLSRDKCNARLNRGRTARLRSWSMREH</sequence>
<name>A0A9W9TQ55_PENCI</name>
<dbReference type="EMBL" id="JAPQKT010000003">
    <property type="protein sequence ID" value="KAJ5234562.1"/>
    <property type="molecule type" value="Genomic_DNA"/>
</dbReference>
<dbReference type="Proteomes" id="UP001147733">
    <property type="component" value="Unassembled WGS sequence"/>
</dbReference>
<comment type="caution">
    <text evidence="2">The sequence shown here is derived from an EMBL/GenBank/DDBJ whole genome shotgun (WGS) entry which is preliminary data.</text>
</comment>
<evidence type="ECO:0000313" key="3">
    <source>
        <dbReference type="Proteomes" id="UP001147733"/>
    </source>
</evidence>
<evidence type="ECO:0000256" key="1">
    <source>
        <dbReference type="SAM" id="MobiDB-lite"/>
    </source>
</evidence>
<dbReference type="AlphaFoldDB" id="A0A9W9TQ55"/>
<dbReference type="RefSeq" id="XP_056502062.1">
    <property type="nucleotide sequence ID" value="XM_056642650.1"/>
</dbReference>
<reference evidence="2" key="1">
    <citation type="submission" date="2022-11" db="EMBL/GenBank/DDBJ databases">
        <authorList>
            <person name="Petersen C."/>
        </authorList>
    </citation>
    <scope>NUCLEOTIDE SEQUENCE</scope>
    <source>
        <strain evidence="2">IBT 23319</strain>
    </source>
</reference>
<dbReference type="GeneID" id="81381817"/>
<gene>
    <name evidence="2" type="ORF">N7469_003730</name>
</gene>
<evidence type="ECO:0000313" key="2">
    <source>
        <dbReference type="EMBL" id="KAJ5234562.1"/>
    </source>
</evidence>